<evidence type="ECO:0000256" key="1">
    <source>
        <dbReference type="ARBA" id="ARBA00006019"/>
    </source>
</evidence>
<dbReference type="Gene3D" id="1.10.10.10">
    <property type="entry name" value="Winged helix-like DNA-binding domain superfamily/Winged helix DNA-binding domain"/>
    <property type="match status" value="1"/>
</dbReference>
<dbReference type="OMA" id="NYQEQTW"/>
<dbReference type="Gene3D" id="1.20.1310.10">
    <property type="entry name" value="Cullin Repeats"/>
    <property type="match status" value="4"/>
</dbReference>
<dbReference type="InterPro" id="IPR016157">
    <property type="entry name" value="Cullin_CS"/>
</dbReference>
<evidence type="ECO:0000259" key="7">
    <source>
        <dbReference type="PROSITE" id="PS50069"/>
    </source>
</evidence>
<evidence type="ECO:0000313" key="9">
    <source>
        <dbReference type="Proteomes" id="UP000009131"/>
    </source>
</evidence>
<dbReference type="GO" id="GO:0006511">
    <property type="term" value="P:ubiquitin-dependent protein catabolic process"/>
    <property type="evidence" value="ECO:0007669"/>
    <property type="project" value="InterPro"/>
</dbReference>
<dbReference type="SUPFAM" id="SSF46785">
    <property type="entry name" value="Winged helix' DNA-binding domain"/>
    <property type="match status" value="1"/>
</dbReference>
<evidence type="ECO:0000256" key="6">
    <source>
        <dbReference type="SAM" id="MobiDB-lite"/>
    </source>
</evidence>
<dbReference type="Proteomes" id="UP000009131">
    <property type="component" value="Unassembled WGS sequence"/>
</dbReference>
<dbReference type="Pfam" id="PF10557">
    <property type="entry name" value="Cullin_Nedd8"/>
    <property type="match status" value="1"/>
</dbReference>
<dbReference type="FunFam" id="1.20.1310.10:FF:000002">
    <property type="entry name" value="cullin-3 isoform X1"/>
    <property type="match status" value="1"/>
</dbReference>
<dbReference type="FunCoup" id="G7E7N2">
    <property type="interactions" value="505"/>
</dbReference>
<dbReference type="SMART" id="SM00182">
    <property type="entry name" value="CULLIN"/>
    <property type="match status" value="1"/>
</dbReference>
<dbReference type="PANTHER" id="PTHR11932">
    <property type="entry name" value="CULLIN"/>
    <property type="match status" value="1"/>
</dbReference>
<dbReference type="eggNOG" id="KOG2167">
    <property type="taxonomic scope" value="Eukaryota"/>
</dbReference>
<comment type="caution">
    <text evidence="8">The sequence shown here is derived from an EMBL/GenBank/DDBJ whole genome shotgun (WGS) entry which is preliminary data.</text>
</comment>
<dbReference type="GO" id="GO:0031625">
    <property type="term" value="F:ubiquitin protein ligase binding"/>
    <property type="evidence" value="ECO:0007669"/>
    <property type="project" value="InterPro"/>
</dbReference>
<dbReference type="RefSeq" id="XP_014566785.1">
    <property type="nucleotide sequence ID" value="XM_014711299.1"/>
</dbReference>
<dbReference type="PROSITE" id="PS50069">
    <property type="entry name" value="CULLIN_2"/>
    <property type="match status" value="1"/>
</dbReference>
<dbReference type="InterPro" id="IPR045093">
    <property type="entry name" value="Cullin"/>
</dbReference>
<dbReference type="HOGENOM" id="CLU_004747_7_2_1"/>
<dbReference type="InterPro" id="IPR001373">
    <property type="entry name" value="Cullin_N"/>
</dbReference>
<dbReference type="InterPro" id="IPR059120">
    <property type="entry name" value="Cullin-like_AB"/>
</dbReference>
<evidence type="ECO:0000256" key="5">
    <source>
        <dbReference type="RuleBase" id="RU003829"/>
    </source>
</evidence>
<sequence>MDVLKRPRAPSSTSVEAGAPSSKLTALGAMPRRIIFRPTRSQEPTWSLAPRAKDLPIRSDDASGQRIRLNTSQSRPDNAFYQRAISRLVQAARAILNRQVTSESLQSLYQLCRGLVSTGPEACQTLYDRLRIEIERAAGDLRKASIEDIQAAQSHDGPSWLTSFESRWKEYLGTITLLRDLFLYLDRAYLADQPGLLWMWELGQETFNRQVLEHPDIVQALQRSLIDNVNDERSGKEISRRLVASVITLLQTHSPDAHRATFVMPFLESSTAFYREQAAGAIAQLSPAAYLAKAVLILDAEQDRADNVVGSELKAQMVAIIEEVVLRDHLDALIANGLATLIEANDTVSLGTLYSIAVRVRGLDTLRAAWLAYIKSAGFATLSDPEQDEGMITRLLGFRTRINDIVAGPFTSDLRFSQAARDGFEEFVNKRQNKPAEMIAKFIDAKMRSGSKAASDDSLEEQFDQVLDIFRFTQGKDIFEAFYKRDFAKRLLLNRSASSDIEKSLLAKLKNHCGAGFTASLETMARDIDISSDLMKAWKMHGEQQGRSKGDLELSVNVLTSGNWPSFLAAPVRIDGRMAHLLDIFKQFYAGKHGGRTLSWQHSLDQCTLTATFPQCGKRELLVSLFQAIVLLQFNEVASAAKLSYEELVSRTGLEKKEAARVLQSLACGKSRVLVKFPKGKDVNAGDQFAFNEAFKDDHYRIKINQIQMKETAEENQSTTTRVFLDRQSHLQLCIVRLMKSRKTIKHAELIMDVVNELKDRFKVETQEIKKAIDSLIEREYMERVEGSRNTYSYVA</sequence>
<dbReference type="EMBL" id="BABT02000165">
    <property type="protein sequence ID" value="GAA98842.1"/>
    <property type="molecule type" value="Genomic_DNA"/>
</dbReference>
<name>G7E7N2_MIXOS</name>
<dbReference type="SUPFAM" id="SSF75632">
    <property type="entry name" value="Cullin homology domain"/>
    <property type="match status" value="1"/>
</dbReference>
<dbReference type="InterPro" id="IPR019559">
    <property type="entry name" value="Cullin_neddylation_domain"/>
</dbReference>
<dbReference type="Gene3D" id="3.30.230.130">
    <property type="entry name" value="Cullin, Chain C, Domain 2"/>
    <property type="match status" value="1"/>
</dbReference>
<dbReference type="AlphaFoldDB" id="G7E7N2"/>
<evidence type="ECO:0000256" key="3">
    <source>
        <dbReference type="ARBA" id="ARBA00022843"/>
    </source>
</evidence>
<keyword evidence="9" id="KW-1185">Reference proteome</keyword>
<dbReference type="FunFam" id="1.10.10.10:FF:000014">
    <property type="entry name" value="Cullin 1"/>
    <property type="match status" value="1"/>
</dbReference>
<dbReference type="Pfam" id="PF26557">
    <property type="entry name" value="Cullin_AB"/>
    <property type="match status" value="1"/>
</dbReference>
<dbReference type="InterPro" id="IPR016158">
    <property type="entry name" value="Cullin_homology"/>
</dbReference>
<reference evidence="8 9" key="1">
    <citation type="journal article" date="2011" name="J. Gen. Appl. Microbiol.">
        <title>Draft genome sequencing of the enigmatic basidiomycete Mixia osmundae.</title>
        <authorList>
            <person name="Nishida H."/>
            <person name="Nagatsuka Y."/>
            <person name="Sugiyama J."/>
        </authorList>
    </citation>
    <scope>NUCLEOTIDE SEQUENCE [LARGE SCALE GENOMIC DNA]</scope>
    <source>
        <strain evidence="9">CBS 9802 / IAM 14324 / JCM 22182 / KY 12970</strain>
    </source>
</reference>
<dbReference type="OrthoDB" id="27073at2759"/>
<dbReference type="Pfam" id="PF00888">
    <property type="entry name" value="Cullin"/>
    <property type="match status" value="1"/>
</dbReference>
<accession>G7E7N2</accession>
<evidence type="ECO:0000256" key="4">
    <source>
        <dbReference type="PROSITE-ProRule" id="PRU00330"/>
    </source>
</evidence>
<reference evidence="8 9" key="2">
    <citation type="journal article" date="2012" name="Open Biol.">
        <title>Characteristics of nucleosomes and linker DNA regions on the genome of the basidiomycete Mixia osmundae revealed by mono- and dinucleosome mapping.</title>
        <authorList>
            <person name="Nishida H."/>
            <person name="Kondo S."/>
            <person name="Matsumoto T."/>
            <person name="Suzuki Y."/>
            <person name="Yoshikawa H."/>
            <person name="Taylor T.D."/>
            <person name="Sugiyama J."/>
        </authorList>
    </citation>
    <scope>NUCLEOTIDE SEQUENCE [LARGE SCALE GENOMIC DNA]</scope>
    <source>
        <strain evidence="9">CBS 9802 / IAM 14324 / JCM 22182 / KY 12970</strain>
    </source>
</reference>
<evidence type="ECO:0000313" key="8">
    <source>
        <dbReference type="EMBL" id="GAA98842.1"/>
    </source>
</evidence>
<feature type="region of interest" description="Disordered" evidence="6">
    <location>
        <begin position="1"/>
        <end position="23"/>
    </location>
</feature>
<proteinExistence type="inferred from homology"/>
<dbReference type="InterPro" id="IPR036390">
    <property type="entry name" value="WH_DNA-bd_sf"/>
</dbReference>
<keyword evidence="3" id="KW-0832">Ubl conjugation</keyword>
<dbReference type="STRING" id="764103.G7E7N2"/>
<dbReference type="InterPro" id="IPR036317">
    <property type="entry name" value="Cullin_homology_sf"/>
</dbReference>
<dbReference type="PROSITE" id="PS01256">
    <property type="entry name" value="CULLIN_1"/>
    <property type="match status" value="1"/>
</dbReference>
<dbReference type="SUPFAM" id="SSF74788">
    <property type="entry name" value="Cullin repeat-like"/>
    <property type="match status" value="1"/>
</dbReference>
<feature type="domain" description="Cullin family profile" evidence="7">
    <location>
        <begin position="434"/>
        <end position="667"/>
    </location>
</feature>
<dbReference type="InterPro" id="IPR036388">
    <property type="entry name" value="WH-like_DNA-bd_sf"/>
</dbReference>
<dbReference type="InterPro" id="IPR016159">
    <property type="entry name" value="Cullin_repeat-like_dom_sf"/>
</dbReference>
<dbReference type="InParanoid" id="G7E7N2"/>
<keyword evidence="2" id="KW-1017">Isopeptide bond</keyword>
<gene>
    <name evidence="8" type="primary">Mo05530</name>
    <name evidence="8" type="ORF">E5Q_05530</name>
</gene>
<dbReference type="SMART" id="SM00884">
    <property type="entry name" value="Cullin_Nedd8"/>
    <property type="match status" value="1"/>
</dbReference>
<dbReference type="GO" id="GO:0031461">
    <property type="term" value="C:cullin-RING ubiquitin ligase complex"/>
    <property type="evidence" value="ECO:0007669"/>
    <property type="project" value="InterPro"/>
</dbReference>
<comment type="similarity">
    <text evidence="1 4 5">Belongs to the cullin family.</text>
</comment>
<organism evidence="8 9">
    <name type="scientific">Mixia osmundae (strain CBS 9802 / IAM 14324 / JCM 22182 / KY 12970)</name>
    <dbReference type="NCBI Taxonomy" id="764103"/>
    <lineage>
        <taxon>Eukaryota</taxon>
        <taxon>Fungi</taxon>
        <taxon>Dikarya</taxon>
        <taxon>Basidiomycota</taxon>
        <taxon>Pucciniomycotina</taxon>
        <taxon>Mixiomycetes</taxon>
        <taxon>Mixiales</taxon>
        <taxon>Mixiaceae</taxon>
        <taxon>Mixia</taxon>
    </lineage>
</organism>
<evidence type="ECO:0000256" key="2">
    <source>
        <dbReference type="ARBA" id="ARBA00022499"/>
    </source>
</evidence>
<protein>
    <recommendedName>
        <fullName evidence="7">Cullin family profile domain-containing protein</fullName>
    </recommendedName>
</protein>